<evidence type="ECO:0000313" key="1">
    <source>
        <dbReference type="EMBL" id="KAL0284320.1"/>
    </source>
</evidence>
<name>A0AAW2IRQ3_9LAMI</name>
<reference evidence="1" key="1">
    <citation type="submission" date="2020-06" db="EMBL/GenBank/DDBJ databases">
        <authorList>
            <person name="Li T."/>
            <person name="Hu X."/>
            <person name="Zhang T."/>
            <person name="Song X."/>
            <person name="Zhang H."/>
            <person name="Dai N."/>
            <person name="Sheng W."/>
            <person name="Hou X."/>
            <person name="Wei L."/>
        </authorList>
    </citation>
    <scope>NUCLEOTIDE SEQUENCE</scope>
    <source>
        <strain evidence="1">G01</strain>
        <tissue evidence="1">Leaf</tissue>
    </source>
</reference>
<sequence>MMGSKKRIRPLSECNKGIAYALRDTFMLLKAVATVVDGAGMVPYIDAMRHV</sequence>
<organism evidence="1">
    <name type="scientific">Sesamum angustifolium</name>
    <dbReference type="NCBI Taxonomy" id="2727405"/>
    <lineage>
        <taxon>Eukaryota</taxon>
        <taxon>Viridiplantae</taxon>
        <taxon>Streptophyta</taxon>
        <taxon>Embryophyta</taxon>
        <taxon>Tracheophyta</taxon>
        <taxon>Spermatophyta</taxon>
        <taxon>Magnoliopsida</taxon>
        <taxon>eudicotyledons</taxon>
        <taxon>Gunneridae</taxon>
        <taxon>Pentapetalae</taxon>
        <taxon>asterids</taxon>
        <taxon>lamiids</taxon>
        <taxon>Lamiales</taxon>
        <taxon>Pedaliaceae</taxon>
        <taxon>Sesamum</taxon>
    </lineage>
</organism>
<comment type="caution">
    <text evidence="1">The sequence shown here is derived from an EMBL/GenBank/DDBJ whole genome shotgun (WGS) entry which is preliminary data.</text>
</comment>
<proteinExistence type="predicted"/>
<reference evidence="1" key="2">
    <citation type="journal article" date="2024" name="Plant">
        <title>Genomic evolution and insights into agronomic trait innovations of Sesamum species.</title>
        <authorList>
            <person name="Miao H."/>
            <person name="Wang L."/>
            <person name="Qu L."/>
            <person name="Liu H."/>
            <person name="Sun Y."/>
            <person name="Le M."/>
            <person name="Wang Q."/>
            <person name="Wei S."/>
            <person name="Zheng Y."/>
            <person name="Lin W."/>
            <person name="Duan Y."/>
            <person name="Cao H."/>
            <person name="Xiong S."/>
            <person name="Wang X."/>
            <person name="Wei L."/>
            <person name="Li C."/>
            <person name="Ma Q."/>
            <person name="Ju M."/>
            <person name="Zhao R."/>
            <person name="Li G."/>
            <person name="Mu C."/>
            <person name="Tian Q."/>
            <person name="Mei H."/>
            <person name="Zhang T."/>
            <person name="Gao T."/>
            <person name="Zhang H."/>
        </authorList>
    </citation>
    <scope>NUCLEOTIDE SEQUENCE</scope>
    <source>
        <strain evidence="1">G01</strain>
    </source>
</reference>
<gene>
    <name evidence="1" type="ORF">Sangu_2833100</name>
</gene>
<protein>
    <submittedName>
        <fullName evidence="1">Uncharacterized protein</fullName>
    </submittedName>
</protein>
<dbReference type="AlphaFoldDB" id="A0AAW2IRQ3"/>
<accession>A0AAW2IRQ3</accession>
<dbReference type="EMBL" id="JACGWK010001661">
    <property type="protein sequence ID" value="KAL0284320.1"/>
    <property type="molecule type" value="Genomic_DNA"/>
</dbReference>